<dbReference type="GO" id="GO:0006465">
    <property type="term" value="P:signal peptide processing"/>
    <property type="evidence" value="ECO:0007669"/>
    <property type="project" value="TreeGrafter"/>
</dbReference>
<comment type="similarity">
    <text evidence="3">Belongs to the peptidase S54 family.</text>
</comment>
<evidence type="ECO:0000256" key="1">
    <source>
        <dbReference type="ARBA" id="ARBA00000156"/>
    </source>
</evidence>
<keyword evidence="9" id="KW-0999">Mitochondrion inner membrane</keyword>
<dbReference type="EC" id="3.4.21.105" evidence="5"/>
<keyword evidence="8 20" id="KW-0479">Metal-binding</keyword>
<dbReference type="PANTHER" id="PTHR43731">
    <property type="entry name" value="RHOMBOID PROTEASE"/>
    <property type="match status" value="1"/>
</dbReference>
<keyword evidence="14 21" id="KW-0503">Monooxygenase</keyword>
<dbReference type="GO" id="GO:0004497">
    <property type="term" value="F:monooxygenase activity"/>
    <property type="evidence" value="ECO:0007669"/>
    <property type="project" value="UniProtKB-KW"/>
</dbReference>
<comment type="subunit">
    <text evidence="18">Interacts with PSEN1 and PSEN2. Binds OPA1.</text>
</comment>
<comment type="subcellular location">
    <subcellularLocation>
        <location evidence="2">Mitochondrion inner membrane</location>
        <topology evidence="2">Multi-pass membrane protein</topology>
    </subcellularLocation>
</comment>
<dbReference type="Gene3D" id="1.10.630.10">
    <property type="entry name" value="Cytochrome P450"/>
    <property type="match status" value="1"/>
</dbReference>
<evidence type="ECO:0000256" key="21">
    <source>
        <dbReference type="RuleBase" id="RU000461"/>
    </source>
</evidence>
<evidence type="ECO:0000256" key="10">
    <source>
        <dbReference type="ARBA" id="ARBA00022801"/>
    </source>
</evidence>
<keyword evidence="13 20" id="KW-0408">Iron</keyword>
<evidence type="ECO:0000256" key="22">
    <source>
        <dbReference type="SAM" id="MobiDB-lite"/>
    </source>
</evidence>
<evidence type="ECO:0000256" key="9">
    <source>
        <dbReference type="ARBA" id="ARBA00022792"/>
    </source>
</evidence>
<evidence type="ECO:0000256" key="16">
    <source>
        <dbReference type="ARBA" id="ARBA00023136"/>
    </source>
</evidence>
<evidence type="ECO:0000256" key="8">
    <source>
        <dbReference type="ARBA" id="ARBA00022723"/>
    </source>
</evidence>
<evidence type="ECO:0000256" key="11">
    <source>
        <dbReference type="ARBA" id="ARBA00022946"/>
    </source>
</evidence>
<evidence type="ECO:0000256" key="17">
    <source>
        <dbReference type="ARBA" id="ARBA00039533"/>
    </source>
</evidence>
<evidence type="ECO:0000256" key="18">
    <source>
        <dbReference type="ARBA" id="ARBA00046853"/>
    </source>
</evidence>
<dbReference type="InterPro" id="IPR002401">
    <property type="entry name" value="Cyt_P450_E_grp-I"/>
</dbReference>
<keyword evidence="26" id="KW-1185">Reference proteome</keyword>
<proteinExistence type="inferred from homology"/>
<feature type="region of interest" description="Disordered" evidence="22">
    <location>
        <begin position="1"/>
        <end position="20"/>
    </location>
</feature>
<evidence type="ECO:0000256" key="19">
    <source>
        <dbReference type="ARBA" id="ARBA00079217"/>
    </source>
</evidence>
<feature type="transmembrane region" description="Helical" evidence="23">
    <location>
        <begin position="612"/>
        <end position="631"/>
    </location>
</feature>
<evidence type="ECO:0000256" key="23">
    <source>
        <dbReference type="SAM" id="Phobius"/>
    </source>
</evidence>
<dbReference type="GO" id="GO:0016705">
    <property type="term" value="F:oxidoreductase activity, acting on paired donors, with incorporation or reduction of molecular oxygen"/>
    <property type="evidence" value="ECO:0007669"/>
    <property type="project" value="InterPro"/>
</dbReference>
<protein>
    <recommendedName>
        <fullName evidence="17">Presenilin-associated rhomboid-like protein, mitochondrial</fullName>
        <ecNumber evidence="5">3.4.21.105</ecNumber>
    </recommendedName>
    <alternativeName>
        <fullName evidence="19">Mitochondrial intramembrane-cleaving protease PARL</fullName>
    </alternativeName>
</protein>
<dbReference type="GO" id="GO:0005506">
    <property type="term" value="F:iron ion binding"/>
    <property type="evidence" value="ECO:0007669"/>
    <property type="project" value="InterPro"/>
</dbReference>
<dbReference type="GO" id="GO:0005743">
    <property type="term" value="C:mitochondrial inner membrane"/>
    <property type="evidence" value="ECO:0007669"/>
    <property type="project" value="UniProtKB-SubCell"/>
</dbReference>
<evidence type="ECO:0000259" key="24">
    <source>
        <dbReference type="Pfam" id="PF01694"/>
    </source>
</evidence>
<evidence type="ECO:0000313" key="26">
    <source>
        <dbReference type="Proteomes" id="UP000335636"/>
    </source>
</evidence>
<evidence type="ECO:0000256" key="15">
    <source>
        <dbReference type="ARBA" id="ARBA00023128"/>
    </source>
</evidence>
<evidence type="ECO:0000256" key="7">
    <source>
        <dbReference type="ARBA" id="ARBA00022692"/>
    </source>
</evidence>
<evidence type="ECO:0000256" key="20">
    <source>
        <dbReference type="PIRSR" id="PIRSR602401-1"/>
    </source>
</evidence>
<keyword evidence="16 23" id="KW-0472">Membrane</keyword>
<dbReference type="GO" id="GO:0004252">
    <property type="term" value="F:serine-type endopeptidase activity"/>
    <property type="evidence" value="ECO:0007669"/>
    <property type="project" value="InterPro"/>
</dbReference>
<evidence type="ECO:0000256" key="14">
    <source>
        <dbReference type="ARBA" id="ARBA00023033"/>
    </source>
</evidence>
<dbReference type="InterPro" id="IPR036396">
    <property type="entry name" value="Cyt_P450_sf"/>
</dbReference>
<sequence length="693" mass="78156">MGVTDLPRTRKRKRCPRVHRDNDTQVSCVKPLVTRCRKLQTCHKSLLCDTVRIRIMVTMRARVRVGQDEVTQKVECSGPTLLWVWREDSLRAPSHSHLHTARPEAHFDQGTIILPNLASVLYDPEYWETPRQFNPSHFLDKDGNFVVNEAFLPFSAGHRVCPGDQLARMELFLMFATLLRTFRFQLPDGSQGLRLEYIFGGTLQPQPQEICAVPRLSSPSPGPREEGLPRLRLPHPQTTHAKPLFGRFLRPPLSRGRTTQHQSGTGTSDQSRLRCAAWWRSRMFFSALWFFLRPGSGYASGLVRSGHGGTEVGKMAWRGWAHRGWGCGQAWAPPRGGRSCNELITALAPPRLLGRRFNFFIQQKCGFRKAPRKVEPRRSDTGSSGEAYKRSALIPPVEETVFYPSPYPIRTLIKPFFFTVGFTGCAFGSAAIWQYESLKSRVQSYFDGIKADWLDSIRPQKEGDLRKEINKWWNNLSDGQRTVTGIIAANVLVFCLWRVPSLQRTMMRYFTSNPASKVLCSPMLLSTFSHFSLFHMAANMYVLWSFSSSIVNILGQEQFMAVYLSAGVISNFVSYMCKVATGRYGPSLGASGAIMSVLAAVCTKIPEGRLAIIFLPMFTFTAGNALKAIIAMDTAGMILGWKFFDHAAHLGGALFGIWYITYGHELIWKNREPLVKMWHEMRTDGPKKGGGSK</sequence>
<dbReference type="EMBL" id="CABDUW010000264">
    <property type="protein sequence ID" value="VTJ64333.1"/>
    <property type="molecule type" value="Genomic_DNA"/>
</dbReference>
<evidence type="ECO:0000313" key="25">
    <source>
        <dbReference type="EMBL" id="VTJ64333.1"/>
    </source>
</evidence>
<organism evidence="25 26">
    <name type="scientific">Marmota monax</name>
    <name type="common">Woodchuck</name>
    <dbReference type="NCBI Taxonomy" id="9995"/>
    <lineage>
        <taxon>Eukaryota</taxon>
        <taxon>Metazoa</taxon>
        <taxon>Chordata</taxon>
        <taxon>Craniata</taxon>
        <taxon>Vertebrata</taxon>
        <taxon>Euteleostomi</taxon>
        <taxon>Mammalia</taxon>
        <taxon>Eutheria</taxon>
        <taxon>Euarchontoglires</taxon>
        <taxon>Glires</taxon>
        <taxon>Rodentia</taxon>
        <taxon>Sciuromorpha</taxon>
        <taxon>Sciuridae</taxon>
        <taxon>Xerinae</taxon>
        <taxon>Marmotini</taxon>
        <taxon>Marmota</taxon>
    </lineage>
</organism>
<keyword evidence="15" id="KW-0496">Mitochondrion</keyword>
<feature type="transmembrane region" description="Helical" evidence="23">
    <location>
        <begin position="416"/>
        <end position="435"/>
    </location>
</feature>
<keyword evidence="12 23" id="KW-1133">Transmembrane helix</keyword>
<dbReference type="Gene3D" id="1.20.1540.10">
    <property type="entry name" value="Rhomboid-like"/>
    <property type="match status" value="1"/>
</dbReference>
<reference evidence="25" key="1">
    <citation type="submission" date="2019-04" db="EMBL/GenBank/DDBJ databases">
        <authorList>
            <person name="Alioto T."/>
            <person name="Alioto T."/>
        </authorList>
    </citation>
    <scope>NUCLEOTIDE SEQUENCE [LARGE SCALE GENOMIC DNA]</scope>
</reference>
<comment type="cofactor">
    <cofactor evidence="20">
        <name>heme</name>
        <dbReference type="ChEBI" id="CHEBI:30413"/>
    </cofactor>
</comment>
<feature type="transmembrane region" description="Helical" evidence="23">
    <location>
        <begin position="643"/>
        <end position="661"/>
    </location>
</feature>
<evidence type="ECO:0000256" key="4">
    <source>
        <dbReference type="ARBA" id="ARBA00010617"/>
    </source>
</evidence>
<dbReference type="GO" id="GO:0020037">
    <property type="term" value="F:heme binding"/>
    <property type="evidence" value="ECO:0007669"/>
    <property type="project" value="InterPro"/>
</dbReference>
<evidence type="ECO:0000256" key="2">
    <source>
        <dbReference type="ARBA" id="ARBA00004448"/>
    </source>
</evidence>
<comment type="catalytic activity">
    <reaction evidence="1">
        <text>Cleaves type-1 transmembrane domains using a catalytic dyad composed of serine and histidine that are contributed by different transmembrane domains.</text>
        <dbReference type="EC" id="3.4.21.105"/>
    </reaction>
</comment>
<dbReference type="Pfam" id="PF01694">
    <property type="entry name" value="Rhomboid"/>
    <property type="match status" value="1"/>
</dbReference>
<dbReference type="AlphaFoldDB" id="A0A5E4B3N9"/>
<dbReference type="FunFam" id="1.20.1540.10:FF:000005">
    <property type="entry name" value="Presenilins-associated rhomboid-like protein, mitochondrial"/>
    <property type="match status" value="1"/>
</dbReference>
<dbReference type="Pfam" id="PF00067">
    <property type="entry name" value="p450"/>
    <property type="match status" value="1"/>
</dbReference>
<dbReference type="SUPFAM" id="SSF144091">
    <property type="entry name" value="Rhomboid-like"/>
    <property type="match status" value="1"/>
</dbReference>
<feature type="domain" description="Peptidase S54 rhomboid" evidence="24">
    <location>
        <begin position="523"/>
        <end position="663"/>
    </location>
</feature>
<dbReference type="PRINTS" id="PR00463">
    <property type="entry name" value="EP450I"/>
</dbReference>
<evidence type="ECO:0000256" key="3">
    <source>
        <dbReference type="ARBA" id="ARBA00009045"/>
    </source>
</evidence>
<keyword evidence="11" id="KW-0809">Transit peptide</keyword>
<evidence type="ECO:0000256" key="13">
    <source>
        <dbReference type="ARBA" id="ARBA00023004"/>
    </source>
</evidence>
<keyword evidence="7 23" id="KW-0812">Transmembrane</keyword>
<dbReference type="InterPro" id="IPR022764">
    <property type="entry name" value="Peptidase_S54_rhomboid_dom"/>
</dbReference>
<keyword evidence="6 20" id="KW-0349">Heme</keyword>
<dbReference type="InterPro" id="IPR001128">
    <property type="entry name" value="Cyt_P450"/>
</dbReference>
<dbReference type="Proteomes" id="UP000335636">
    <property type="component" value="Unassembled WGS sequence"/>
</dbReference>
<feature type="region of interest" description="Disordered" evidence="22">
    <location>
        <begin position="217"/>
        <end position="236"/>
    </location>
</feature>
<name>A0A5E4B3N9_MARMO</name>
<comment type="similarity">
    <text evidence="4 21">Belongs to the cytochrome P450 family.</text>
</comment>
<dbReference type="InterPro" id="IPR035952">
    <property type="entry name" value="Rhomboid-like_sf"/>
</dbReference>
<gene>
    <name evidence="25" type="ORF">MONAX_5E020317</name>
</gene>
<dbReference type="InterPro" id="IPR017972">
    <property type="entry name" value="Cyt_P450_CS"/>
</dbReference>
<accession>A0A5E4B3N9</accession>
<comment type="caution">
    <text evidence="25">The sequence shown here is derived from an EMBL/GenBank/DDBJ whole genome shotgun (WGS) entry which is preliminary data.</text>
</comment>
<keyword evidence="21" id="KW-0560">Oxidoreductase</keyword>
<evidence type="ECO:0000256" key="12">
    <source>
        <dbReference type="ARBA" id="ARBA00022989"/>
    </source>
</evidence>
<dbReference type="PROSITE" id="PS00086">
    <property type="entry name" value="CYTOCHROME_P450"/>
    <property type="match status" value="1"/>
</dbReference>
<feature type="transmembrane region" description="Helical" evidence="23">
    <location>
        <begin position="518"/>
        <end position="538"/>
    </location>
</feature>
<dbReference type="PANTHER" id="PTHR43731:SF14">
    <property type="entry name" value="PRESENILIN-ASSOCIATED RHOMBOID-LIKE PROTEIN, MITOCHONDRIAL"/>
    <property type="match status" value="1"/>
</dbReference>
<evidence type="ECO:0000256" key="5">
    <source>
        <dbReference type="ARBA" id="ARBA00013039"/>
    </source>
</evidence>
<feature type="transmembrane region" description="Helical" evidence="23">
    <location>
        <begin position="558"/>
        <end position="576"/>
    </location>
</feature>
<dbReference type="SUPFAM" id="SSF48264">
    <property type="entry name" value="Cytochrome P450"/>
    <property type="match status" value="1"/>
</dbReference>
<feature type="binding site" description="axial binding residue" evidence="20">
    <location>
        <position position="161"/>
    </location>
    <ligand>
        <name>heme</name>
        <dbReference type="ChEBI" id="CHEBI:30413"/>
    </ligand>
    <ligandPart>
        <name>Fe</name>
        <dbReference type="ChEBI" id="CHEBI:18248"/>
    </ligandPart>
</feature>
<keyword evidence="10" id="KW-0378">Hydrolase</keyword>
<dbReference type="InterPro" id="IPR050925">
    <property type="entry name" value="Rhomboid_protease_S54"/>
</dbReference>
<evidence type="ECO:0000256" key="6">
    <source>
        <dbReference type="ARBA" id="ARBA00022617"/>
    </source>
</evidence>